<reference evidence="10" key="1">
    <citation type="submission" date="2018-07" db="EMBL/GenBank/DDBJ databases">
        <title>Streptacidiphilus bronchialis DSM 106435 chromosome.</title>
        <authorList>
            <person name="Batra D."/>
            <person name="Gulvik C.A."/>
        </authorList>
    </citation>
    <scope>NUCLEOTIDE SEQUENCE [LARGE SCALE GENOMIC DNA]</scope>
    <source>
        <strain evidence="10">DSM 106435</strain>
    </source>
</reference>
<evidence type="ECO:0000256" key="5">
    <source>
        <dbReference type="PIRSR" id="PIRSR606710-2"/>
    </source>
</evidence>
<dbReference type="InterPro" id="IPR051795">
    <property type="entry name" value="Glycosyl_Hydrlase_43"/>
</dbReference>
<proteinExistence type="inferred from homology"/>
<evidence type="ECO:0000313" key="10">
    <source>
        <dbReference type="Proteomes" id="UP000249340"/>
    </source>
</evidence>
<dbReference type="Gene3D" id="2.115.10.20">
    <property type="entry name" value="Glycosyl hydrolase domain, family 43"/>
    <property type="match status" value="1"/>
</dbReference>
<dbReference type="AlphaFoldDB" id="A0A345SV28"/>
<organism evidence="9 10">
    <name type="scientific">Peterkaempfera bronchialis</name>
    <dbReference type="NCBI Taxonomy" id="2126346"/>
    <lineage>
        <taxon>Bacteria</taxon>
        <taxon>Bacillati</taxon>
        <taxon>Actinomycetota</taxon>
        <taxon>Actinomycetes</taxon>
        <taxon>Kitasatosporales</taxon>
        <taxon>Streptomycetaceae</taxon>
        <taxon>Peterkaempfera</taxon>
    </lineage>
</organism>
<dbReference type="PANTHER" id="PTHR42812">
    <property type="entry name" value="BETA-XYLOSIDASE"/>
    <property type="match status" value="1"/>
</dbReference>
<dbReference type="Pfam" id="PF04616">
    <property type="entry name" value="Glyco_hydro_43"/>
    <property type="match status" value="1"/>
</dbReference>
<dbReference type="EMBL" id="CP031264">
    <property type="protein sequence ID" value="AXI77583.1"/>
    <property type="molecule type" value="Genomic_DNA"/>
</dbReference>
<dbReference type="GO" id="GO:0004553">
    <property type="term" value="F:hydrolase activity, hydrolyzing O-glycosyl compounds"/>
    <property type="evidence" value="ECO:0007669"/>
    <property type="project" value="InterPro"/>
</dbReference>
<evidence type="ECO:0000256" key="7">
    <source>
        <dbReference type="SAM" id="MobiDB-lite"/>
    </source>
</evidence>
<comment type="similarity">
    <text evidence="1 6">Belongs to the glycosyl hydrolase 43 family.</text>
</comment>
<dbReference type="InterPro" id="IPR006710">
    <property type="entry name" value="Glyco_hydro_43"/>
</dbReference>
<dbReference type="GO" id="GO:0005975">
    <property type="term" value="P:carbohydrate metabolic process"/>
    <property type="evidence" value="ECO:0007669"/>
    <property type="project" value="InterPro"/>
</dbReference>
<dbReference type="Proteomes" id="UP000249340">
    <property type="component" value="Chromosome"/>
</dbReference>
<evidence type="ECO:0000313" key="9">
    <source>
        <dbReference type="EMBL" id="AXI77583.1"/>
    </source>
</evidence>
<feature type="active site" description="Proton donor" evidence="4">
    <location>
        <position position="191"/>
    </location>
</feature>
<name>A0A345SV28_9ACTN</name>
<dbReference type="OrthoDB" id="9801455at2"/>
<keyword evidence="3 6" id="KW-0326">Glycosidase</keyword>
<dbReference type="KEGG" id="stri:C7M71_009150"/>
<accession>A0A345SV28</accession>
<gene>
    <name evidence="9" type="ORF">C7M71_009150</name>
</gene>
<protein>
    <submittedName>
        <fullName evidence="9">Glycoside hydrolase family 43 protein</fullName>
    </submittedName>
</protein>
<keyword evidence="2 6" id="KW-0378">Hydrolase</keyword>
<dbReference type="InterPro" id="IPR013320">
    <property type="entry name" value="ConA-like_dom_sf"/>
</dbReference>
<dbReference type="PANTHER" id="PTHR42812:SF12">
    <property type="entry name" value="BETA-XYLOSIDASE-RELATED"/>
    <property type="match status" value="1"/>
</dbReference>
<dbReference type="Gene3D" id="2.60.120.200">
    <property type="match status" value="1"/>
</dbReference>
<dbReference type="InterPro" id="IPR041542">
    <property type="entry name" value="GH43_C2"/>
</dbReference>
<feature type="site" description="Important for catalytic activity, responsible for pKa modulation of the active site Glu and correct orientation of both the proton donor and substrate" evidence="5">
    <location>
        <position position="133"/>
    </location>
</feature>
<evidence type="ECO:0000259" key="8">
    <source>
        <dbReference type="Pfam" id="PF17851"/>
    </source>
</evidence>
<evidence type="ECO:0000256" key="2">
    <source>
        <dbReference type="ARBA" id="ARBA00022801"/>
    </source>
</evidence>
<evidence type="ECO:0000256" key="6">
    <source>
        <dbReference type="RuleBase" id="RU361187"/>
    </source>
</evidence>
<feature type="active site" description="Proton acceptor" evidence="4">
    <location>
        <position position="23"/>
    </location>
</feature>
<feature type="region of interest" description="Disordered" evidence="7">
    <location>
        <begin position="526"/>
        <end position="545"/>
    </location>
</feature>
<keyword evidence="10" id="KW-1185">Reference proteome</keyword>
<dbReference type="SUPFAM" id="SSF49899">
    <property type="entry name" value="Concanavalin A-like lectins/glucanases"/>
    <property type="match status" value="1"/>
</dbReference>
<dbReference type="CDD" id="cd18617">
    <property type="entry name" value="GH43_XynB-like"/>
    <property type="match status" value="1"/>
</dbReference>
<dbReference type="InterPro" id="IPR023296">
    <property type="entry name" value="Glyco_hydro_beta-prop_sf"/>
</dbReference>
<dbReference type="Pfam" id="PF17851">
    <property type="entry name" value="GH43_C2"/>
    <property type="match status" value="1"/>
</dbReference>
<feature type="domain" description="Beta-xylosidase C-terminal Concanavalin A-like" evidence="8">
    <location>
        <begin position="327"/>
        <end position="530"/>
    </location>
</feature>
<evidence type="ECO:0000256" key="4">
    <source>
        <dbReference type="PIRSR" id="PIRSR606710-1"/>
    </source>
</evidence>
<evidence type="ECO:0000256" key="3">
    <source>
        <dbReference type="ARBA" id="ARBA00023295"/>
    </source>
</evidence>
<sequence>MHRPHPTQHTRARNPVVPGFHPDPAVCRVGDDYYLANSSFEFFPGLPLHHSRDLVHWRPIGHAVDRPDQLALDGIRPSGGLYAPALTHHGGLFHLVCTLVDGPEQSGTFLLTAEDPAGRWSDPVWLPEAPGFDPSLFFDDDGTAHLLGTRQTDEAGHTEIWLRALDPAAGRLTGPEHVIFRGALVDAVWAEGPHLYRHDGYYHLVIAEGGTDHDHAVTVARSRTLTGPYRNNPRNPVLTHRHLGRSHPVTGAGHADLVQTPAGDWYALLLASRPYGGDHANLGRETFLARVEWEDGWPVVNPGTGRLEEWTEVALPPHPWPEPDPVDHFDAPVLRPEWNLLRTPRTELYTLTERPGHLRLRLLPQTLAEPGTPAFVGRRQQHHHFTAETELDFEPAAPEECAGLVLLQNHDFHIRLTVGATADGAKAARVTVRSGGTEAVPAELPLAPGPVRLAVRAAGQDYTLLCSQHADRWDKLATVDGRILSSRLAGGFTGAYVGLYATGPAATGSAAGGRLHGASRGADFDWFRYTPTDPRPAPDGEEGPA</sequence>
<dbReference type="SUPFAM" id="SSF75005">
    <property type="entry name" value="Arabinanase/levansucrase/invertase"/>
    <property type="match status" value="1"/>
</dbReference>
<evidence type="ECO:0000256" key="1">
    <source>
        <dbReference type="ARBA" id="ARBA00009865"/>
    </source>
</evidence>